<feature type="region of interest" description="Disordered" evidence="1">
    <location>
        <begin position="298"/>
        <end position="342"/>
    </location>
</feature>
<reference evidence="2" key="1">
    <citation type="submission" date="2018-03" db="EMBL/GenBank/DDBJ databases">
        <authorList>
            <person name="Guldener U."/>
        </authorList>
    </citation>
    <scope>NUCLEOTIDE SEQUENCE</scope>
</reference>
<dbReference type="Proteomes" id="UP001187682">
    <property type="component" value="Unassembled WGS sequence"/>
</dbReference>
<name>A0AAE8SVG2_9PEZI</name>
<organism evidence="2 3">
    <name type="scientific">Cephalotrichum gorgonifer</name>
    <dbReference type="NCBI Taxonomy" id="2041049"/>
    <lineage>
        <taxon>Eukaryota</taxon>
        <taxon>Fungi</taxon>
        <taxon>Dikarya</taxon>
        <taxon>Ascomycota</taxon>
        <taxon>Pezizomycotina</taxon>
        <taxon>Sordariomycetes</taxon>
        <taxon>Hypocreomycetidae</taxon>
        <taxon>Microascales</taxon>
        <taxon>Microascaceae</taxon>
        <taxon>Cephalotrichum</taxon>
    </lineage>
</organism>
<feature type="region of interest" description="Disordered" evidence="1">
    <location>
        <begin position="1"/>
        <end position="86"/>
    </location>
</feature>
<feature type="compositionally biased region" description="Low complexity" evidence="1">
    <location>
        <begin position="71"/>
        <end position="86"/>
    </location>
</feature>
<protein>
    <submittedName>
        <fullName evidence="2">Uncharacterized protein</fullName>
    </submittedName>
</protein>
<dbReference type="AlphaFoldDB" id="A0AAE8SVG2"/>
<feature type="region of interest" description="Disordered" evidence="1">
    <location>
        <begin position="232"/>
        <end position="256"/>
    </location>
</feature>
<keyword evidence="3" id="KW-1185">Reference proteome</keyword>
<accession>A0AAE8SVG2</accession>
<feature type="compositionally biased region" description="Basic residues" evidence="1">
    <location>
        <begin position="57"/>
        <end position="70"/>
    </location>
</feature>
<proteinExistence type="predicted"/>
<evidence type="ECO:0000313" key="2">
    <source>
        <dbReference type="EMBL" id="SPO02399.1"/>
    </source>
</evidence>
<sequence>MALPFPNLVEIERENHPSTERRMPSQQPQTRYQYPFPTGPAHHAISGSGAGAGAGPAHHRPPPPPFRRRGSTMSSIGSTSSSLSFPHYTTSATATATPATHPAPPLSPEEGGTPAALVWINGFPGVGKLAIAQFLHRLLGTDRSVIFDQQSELALAHGGGAAMMPPTPEVEIADPFFNALPGTVPTPTSPSGCRGGWGGLGTGSLPDLLSRPENKGRTVIVTSCVLSPETPCPKDGTVAGEGQREGAAAVGGKERGGEETEAVAAARQCLEAAAAHHRPFLPIYLNCQEEENMRRVQSLERRYSSASTTSIPPPPRPLPVRRSPSWSYPPPTYSRAPSSSRDRINRAGLARSLRAGKKLFVFEGVKALDLNVTELEAHEAAMEILAFLDAGVDEWEAATRDAADAA</sequence>
<comment type="caution">
    <text evidence="2">The sequence shown here is derived from an EMBL/GenBank/DDBJ whole genome shotgun (WGS) entry which is preliminary data.</text>
</comment>
<gene>
    <name evidence="2" type="ORF">DNG_05072</name>
</gene>
<feature type="compositionally biased region" description="Basic and acidic residues" evidence="1">
    <location>
        <begin position="10"/>
        <end position="23"/>
    </location>
</feature>
<evidence type="ECO:0000313" key="3">
    <source>
        <dbReference type="Proteomes" id="UP001187682"/>
    </source>
</evidence>
<evidence type="ECO:0000256" key="1">
    <source>
        <dbReference type="SAM" id="MobiDB-lite"/>
    </source>
</evidence>
<dbReference type="EMBL" id="ONZQ02000006">
    <property type="protein sequence ID" value="SPO02399.1"/>
    <property type="molecule type" value="Genomic_DNA"/>
</dbReference>